<dbReference type="CDD" id="cd01647">
    <property type="entry name" value="RT_LTR"/>
    <property type="match status" value="1"/>
</dbReference>
<dbReference type="InterPro" id="IPR053134">
    <property type="entry name" value="RNA-dir_DNA_polymerase"/>
</dbReference>
<sequence>MDQDERVEPIEDRYPLIIGPTNQHVTYLGSNLSETERHEIENVVKKNKDLFAWRPADMPGIDPNFLCHRLSVCREAKPVAQRKRKMGEERKKAVEAETSKLLEADFIREIQYTTWLANVVMVKKSNGKWRMCTDYTDLNKACPKDAYPLPNIDRLVDGAAGHKFLTFLDAYSGYNQIRMYPRDEDKTTFVTESANYCYQVMPFGLKNAGATYQRLMDKIFDNQIGRNMEVYVDDMVVKSADTFAHVTDLAEVFRALRKHQMRLNPDKCVFGVSGGKFLGFMLSKECEVSFQIFKKCLGTPPVLTKPTSGQELILYLAVSGEAISIGLIREHDGQQQPIYFISRVLQDAERRYQLLEKVASWMTNIINYIINSSEPSDPLEAKKVRTQAARYSVITGKLYRRGFSTPLLKCLDQPQADYVLREVHEGICESHSGARTLAAKVLRAGSYWPTLKTNCAEYVKTANKVFLTELKKRLGTAKGLWAEELPEVLWAYRCTPQSSTKETPFWLAYGMDAMIPVEVGEPSFRRTHFHEESNDGAIRAELDIVDKVREKSQVIAEACKQRMTRRFNSKIKPRSFQEGDLVWRSTGSARRSSTEGKLAANWDGPFRVRHP</sequence>
<dbReference type="PROSITE" id="PS50878">
    <property type="entry name" value="RT_POL"/>
    <property type="match status" value="1"/>
</dbReference>
<proteinExistence type="predicted"/>
<accession>A0A151QT80</accession>
<dbReference type="InterPro" id="IPR000477">
    <property type="entry name" value="RT_dom"/>
</dbReference>
<dbReference type="Gramene" id="C.cajan_47538.t">
    <property type="protein sequence ID" value="C.cajan_47538.t"/>
    <property type="gene ID" value="C.cajan_47538"/>
</dbReference>
<dbReference type="PANTHER" id="PTHR24559">
    <property type="entry name" value="TRANSPOSON TY3-I GAG-POL POLYPROTEIN"/>
    <property type="match status" value="1"/>
</dbReference>
<dbReference type="PANTHER" id="PTHR24559:SF444">
    <property type="entry name" value="REVERSE TRANSCRIPTASE DOMAIN-CONTAINING PROTEIN"/>
    <property type="match status" value="1"/>
</dbReference>
<dbReference type="Gene3D" id="3.30.70.270">
    <property type="match status" value="1"/>
</dbReference>
<evidence type="ECO:0000313" key="3">
    <source>
        <dbReference type="Proteomes" id="UP000075243"/>
    </source>
</evidence>
<dbReference type="SUPFAM" id="SSF56672">
    <property type="entry name" value="DNA/RNA polymerases"/>
    <property type="match status" value="1"/>
</dbReference>
<organism evidence="2 3">
    <name type="scientific">Cajanus cajan</name>
    <name type="common">Pigeon pea</name>
    <name type="synonym">Cajanus indicus</name>
    <dbReference type="NCBI Taxonomy" id="3821"/>
    <lineage>
        <taxon>Eukaryota</taxon>
        <taxon>Viridiplantae</taxon>
        <taxon>Streptophyta</taxon>
        <taxon>Embryophyta</taxon>
        <taxon>Tracheophyta</taxon>
        <taxon>Spermatophyta</taxon>
        <taxon>Magnoliopsida</taxon>
        <taxon>eudicotyledons</taxon>
        <taxon>Gunneridae</taxon>
        <taxon>Pentapetalae</taxon>
        <taxon>rosids</taxon>
        <taxon>fabids</taxon>
        <taxon>Fabales</taxon>
        <taxon>Fabaceae</taxon>
        <taxon>Papilionoideae</taxon>
        <taxon>50 kb inversion clade</taxon>
        <taxon>NPAAA clade</taxon>
        <taxon>indigoferoid/millettioid clade</taxon>
        <taxon>Phaseoleae</taxon>
        <taxon>Cajanus</taxon>
    </lineage>
</organism>
<dbReference type="InterPro" id="IPR043128">
    <property type="entry name" value="Rev_trsase/Diguanyl_cyclase"/>
</dbReference>
<evidence type="ECO:0000259" key="1">
    <source>
        <dbReference type="PROSITE" id="PS50878"/>
    </source>
</evidence>
<dbReference type="Pfam" id="PF00078">
    <property type="entry name" value="RVT_1"/>
    <property type="match status" value="1"/>
</dbReference>
<dbReference type="Pfam" id="PF17919">
    <property type="entry name" value="RT_RNaseH_2"/>
    <property type="match status" value="1"/>
</dbReference>
<dbReference type="EMBL" id="KQ484859">
    <property type="protein sequence ID" value="KYP33528.1"/>
    <property type="molecule type" value="Genomic_DNA"/>
</dbReference>
<dbReference type="InterPro" id="IPR041577">
    <property type="entry name" value="RT_RNaseH_2"/>
</dbReference>
<dbReference type="Proteomes" id="UP000075243">
    <property type="component" value="Unassembled WGS sequence"/>
</dbReference>
<evidence type="ECO:0000313" key="2">
    <source>
        <dbReference type="EMBL" id="KYP33528.1"/>
    </source>
</evidence>
<reference evidence="2" key="1">
    <citation type="journal article" date="2012" name="Nat. Biotechnol.">
        <title>Draft genome sequence of pigeonpea (Cajanus cajan), an orphan legume crop of resource-poor farmers.</title>
        <authorList>
            <person name="Varshney R.K."/>
            <person name="Chen W."/>
            <person name="Li Y."/>
            <person name="Bharti A.K."/>
            <person name="Saxena R.K."/>
            <person name="Schlueter J.A."/>
            <person name="Donoghue M.T."/>
            <person name="Azam S."/>
            <person name="Fan G."/>
            <person name="Whaley A.M."/>
            <person name="Farmer A.D."/>
            <person name="Sheridan J."/>
            <person name="Iwata A."/>
            <person name="Tuteja R."/>
            <person name="Penmetsa R.V."/>
            <person name="Wu W."/>
            <person name="Upadhyaya H.D."/>
            <person name="Yang S.P."/>
            <person name="Shah T."/>
            <person name="Saxena K.B."/>
            <person name="Michael T."/>
            <person name="McCombie W.R."/>
            <person name="Yang B."/>
            <person name="Zhang G."/>
            <person name="Yang H."/>
            <person name="Wang J."/>
            <person name="Spillane C."/>
            <person name="Cook D.R."/>
            <person name="May G.D."/>
            <person name="Xu X."/>
            <person name="Jackson S.A."/>
        </authorList>
    </citation>
    <scope>NUCLEOTIDE SEQUENCE [LARGE SCALE GENOMIC DNA]</scope>
</reference>
<feature type="domain" description="Reverse transcriptase" evidence="1">
    <location>
        <begin position="103"/>
        <end position="282"/>
    </location>
</feature>
<dbReference type="InterPro" id="IPR012337">
    <property type="entry name" value="RNaseH-like_sf"/>
</dbReference>
<dbReference type="AlphaFoldDB" id="A0A151QT80"/>
<dbReference type="Gene3D" id="3.10.10.10">
    <property type="entry name" value="HIV Type 1 Reverse Transcriptase, subunit A, domain 1"/>
    <property type="match status" value="1"/>
</dbReference>
<dbReference type="SUPFAM" id="SSF53098">
    <property type="entry name" value="Ribonuclease H-like"/>
    <property type="match status" value="1"/>
</dbReference>
<dbReference type="InterPro" id="IPR043502">
    <property type="entry name" value="DNA/RNA_pol_sf"/>
</dbReference>
<keyword evidence="3" id="KW-1185">Reference proteome</keyword>
<protein>
    <submittedName>
        <fullName evidence="2">Transposon Ty3-I Gag-Pol polyprotein</fullName>
    </submittedName>
</protein>
<name>A0A151QT80_CAJCA</name>
<gene>
    <name evidence="2" type="ORF">KK1_045611</name>
</gene>
<dbReference type="Gene3D" id="1.10.340.70">
    <property type="match status" value="1"/>
</dbReference>
<dbReference type="Gene3D" id="6.10.20.110">
    <property type="match status" value="1"/>
</dbReference>